<evidence type="ECO:0008006" key="3">
    <source>
        <dbReference type="Google" id="ProtNLM"/>
    </source>
</evidence>
<name>A0A1H3PDE9_9EURY</name>
<accession>A0A1H3PDE9</accession>
<gene>
    <name evidence="1" type="ORF">SAMN05216564_1245</name>
</gene>
<keyword evidence="2" id="KW-1185">Reference proteome</keyword>
<sequence>MATTTTTVTVHAERAEALREYRDEHELPSMDAALEQLLSDRGERSHS</sequence>
<dbReference type="AlphaFoldDB" id="A0A1H3PDE9"/>
<dbReference type="Proteomes" id="UP000199079">
    <property type="component" value="Unassembled WGS sequence"/>
</dbReference>
<protein>
    <recommendedName>
        <fullName evidence="3">Ribbon-helix-helix protein, copG family</fullName>
    </recommendedName>
</protein>
<reference evidence="2" key="1">
    <citation type="submission" date="2016-10" db="EMBL/GenBank/DDBJ databases">
        <authorList>
            <person name="Varghese N."/>
            <person name="Submissions S."/>
        </authorList>
    </citation>
    <scope>NUCLEOTIDE SEQUENCE [LARGE SCALE GENOMIC DNA]</scope>
    <source>
        <strain evidence="2">DC30,IBRC 10041,KCTC 4046</strain>
    </source>
</reference>
<organism evidence="1 2">
    <name type="scientific">Halopenitus persicus</name>
    <dbReference type="NCBI Taxonomy" id="1048396"/>
    <lineage>
        <taxon>Archaea</taxon>
        <taxon>Methanobacteriati</taxon>
        <taxon>Methanobacteriota</taxon>
        <taxon>Stenosarchaea group</taxon>
        <taxon>Halobacteria</taxon>
        <taxon>Halobacteriales</taxon>
        <taxon>Haloferacaceae</taxon>
        <taxon>Halopenitus</taxon>
    </lineage>
</organism>
<proteinExistence type="predicted"/>
<dbReference type="EMBL" id="FNPC01000024">
    <property type="protein sequence ID" value="SDY98409.1"/>
    <property type="molecule type" value="Genomic_DNA"/>
</dbReference>
<evidence type="ECO:0000313" key="2">
    <source>
        <dbReference type="Proteomes" id="UP000199079"/>
    </source>
</evidence>
<evidence type="ECO:0000313" key="1">
    <source>
        <dbReference type="EMBL" id="SDY98409.1"/>
    </source>
</evidence>